<name>A0A7Y9R109_9BURK</name>
<dbReference type="Pfam" id="PF08668">
    <property type="entry name" value="HDOD"/>
    <property type="match status" value="1"/>
</dbReference>
<dbReference type="RefSeq" id="WP_179635752.1">
    <property type="nucleotide sequence ID" value="NZ_JACCFH010000001.1"/>
</dbReference>
<dbReference type="PANTHER" id="PTHR33525:SF4">
    <property type="entry name" value="CYCLIC DI-GMP PHOSPHODIESTERASE CDGJ"/>
    <property type="match status" value="1"/>
</dbReference>
<dbReference type="InterPro" id="IPR011009">
    <property type="entry name" value="Kinase-like_dom_sf"/>
</dbReference>
<protein>
    <submittedName>
        <fullName evidence="3">Non-specific serine/threonine protein kinase</fullName>
        <ecNumber evidence="3">2.7.11.1</ecNumber>
    </submittedName>
</protein>
<dbReference type="Gene3D" id="3.30.200.20">
    <property type="entry name" value="Phosphorylase Kinase, domain 1"/>
    <property type="match status" value="1"/>
</dbReference>
<dbReference type="EMBL" id="JACCFH010000001">
    <property type="protein sequence ID" value="NYG35212.1"/>
    <property type="molecule type" value="Genomic_DNA"/>
</dbReference>
<dbReference type="InterPro" id="IPR013976">
    <property type="entry name" value="HDOD"/>
</dbReference>
<dbReference type="InterPro" id="IPR052340">
    <property type="entry name" value="RNase_Y/CdgJ"/>
</dbReference>
<dbReference type="AlphaFoldDB" id="A0A7Y9R109"/>
<dbReference type="PROSITE" id="PS51833">
    <property type="entry name" value="HDOD"/>
    <property type="match status" value="1"/>
</dbReference>
<dbReference type="Gene3D" id="1.10.510.10">
    <property type="entry name" value="Transferase(Phosphotransferase) domain 1"/>
    <property type="match status" value="1"/>
</dbReference>
<reference evidence="3 4" key="1">
    <citation type="submission" date="2020-07" db="EMBL/GenBank/DDBJ databases">
        <title>Genomic Encyclopedia of Archaeal and Bacterial Type Strains, Phase II (KMG-II): from individual species to whole genera.</title>
        <authorList>
            <person name="Goeker M."/>
        </authorList>
    </citation>
    <scope>NUCLEOTIDE SEQUENCE [LARGE SCALE GENOMIC DNA]</scope>
    <source>
        <strain evidence="3 4">DSM 21226</strain>
    </source>
</reference>
<dbReference type="PANTHER" id="PTHR33525">
    <property type="match status" value="1"/>
</dbReference>
<keyword evidence="3" id="KW-0808">Transferase</keyword>
<evidence type="ECO:0000313" key="3">
    <source>
        <dbReference type="EMBL" id="NYG35212.1"/>
    </source>
</evidence>
<sequence>MNDAVTAAPVLRTFAEFGLLRMLGRSTLTIAWLATDMRTGQPVRLLASTYPVASQALRERCVEDAKRAARLVHPRLVPVRKVGCVDRFPYLVCDAEPSDLEAPLVAPTVLSLDDVVRRGHDLLDGLSYVHEAGMVHGDLGLHTLMADSTGRLRLWGCGLGVALAGARQATVPGLASPGFSHLLSREIAACGLLVQHWLMGHPPVGEADMPTLLGQMSTIDLRLPIQVPQPVPDSLRLIINRAIDLHPQRRFLHARSFERVLGNWRQTQLLDDNGFDALLAERIRRGGHLPARPMLVNRVTQIIGMEQQRLDTVVDVLLEDIGLSLALLRAANSAEASAVSVDEAVITVNRAMQLMGTNGLRRVAGSMKSWPGTLKPAFVRAFETAMNRALLAGHLAECLAPAGMDAEAALLAAQFQHLGTLLAAYHFPDELQQIARLKAAGDVGSGQPISEETATLAVLGVDLPGLATAFLRLWGLSDSLRQRVKPIPLDRRVLSPTTPAGWIKLVASCANEIVAVTELPQPAQPAALTAVMGRYHNALALDTEQVRGAMRRARDKLSRHLNPSATD</sequence>
<feature type="domain" description="HDOD" evidence="2">
    <location>
        <begin position="289"/>
        <end position="490"/>
    </location>
</feature>
<dbReference type="Proteomes" id="UP000518288">
    <property type="component" value="Unassembled WGS sequence"/>
</dbReference>
<proteinExistence type="predicted"/>
<evidence type="ECO:0000259" key="1">
    <source>
        <dbReference type="PROSITE" id="PS50011"/>
    </source>
</evidence>
<dbReference type="SMART" id="SM00220">
    <property type="entry name" value="S_TKc"/>
    <property type="match status" value="1"/>
</dbReference>
<dbReference type="GO" id="GO:0005524">
    <property type="term" value="F:ATP binding"/>
    <property type="evidence" value="ECO:0007669"/>
    <property type="project" value="InterPro"/>
</dbReference>
<keyword evidence="4" id="KW-1185">Reference proteome</keyword>
<gene>
    <name evidence="3" type="ORF">BDD16_004198</name>
</gene>
<dbReference type="PROSITE" id="PS50011">
    <property type="entry name" value="PROTEIN_KINASE_DOM"/>
    <property type="match status" value="1"/>
</dbReference>
<dbReference type="Gene3D" id="1.10.3210.10">
    <property type="entry name" value="Hypothetical protein af1432"/>
    <property type="match status" value="1"/>
</dbReference>
<dbReference type="GO" id="GO:0004674">
    <property type="term" value="F:protein serine/threonine kinase activity"/>
    <property type="evidence" value="ECO:0007669"/>
    <property type="project" value="UniProtKB-KW"/>
</dbReference>
<keyword evidence="3" id="KW-0723">Serine/threonine-protein kinase</keyword>
<evidence type="ECO:0000259" key="2">
    <source>
        <dbReference type="PROSITE" id="PS51833"/>
    </source>
</evidence>
<organism evidence="3 4">
    <name type="scientific">Sphaerotilus montanus</name>
    <dbReference type="NCBI Taxonomy" id="522889"/>
    <lineage>
        <taxon>Bacteria</taxon>
        <taxon>Pseudomonadati</taxon>
        <taxon>Pseudomonadota</taxon>
        <taxon>Betaproteobacteria</taxon>
        <taxon>Burkholderiales</taxon>
        <taxon>Sphaerotilaceae</taxon>
        <taxon>Sphaerotilus</taxon>
    </lineage>
</organism>
<dbReference type="SUPFAM" id="SSF109604">
    <property type="entry name" value="HD-domain/PDEase-like"/>
    <property type="match status" value="1"/>
</dbReference>
<feature type="domain" description="Protein kinase" evidence="1">
    <location>
        <begin position="17"/>
        <end position="270"/>
    </location>
</feature>
<comment type="caution">
    <text evidence="3">The sequence shown here is derived from an EMBL/GenBank/DDBJ whole genome shotgun (WGS) entry which is preliminary data.</text>
</comment>
<dbReference type="InterPro" id="IPR000719">
    <property type="entry name" value="Prot_kinase_dom"/>
</dbReference>
<accession>A0A7Y9R109</accession>
<dbReference type="SUPFAM" id="SSF56112">
    <property type="entry name" value="Protein kinase-like (PK-like)"/>
    <property type="match status" value="1"/>
</dbReference>
<evidence type="ECO:0000313" key="4">
    <source>
        <dbReference type="Proteomes" id="UP000518288"/>
    </source>
</evidence>
<dbReference type="EC" id="2.7.11.1" evidence="3"/>
<keyword evidence="3" id="KW-0418">Kinase</keyword>